<evidence type="ECO:0000256" key="3">
    <source>
        <dbReference type="ARBA" id="ARBA00023002"/>
    </source>
</evidence>
<dbReference type="GO" id="GO:0050661">
    <property type="term" value="F:NADP binding"/>
    <property type="evidence" value="ECO:0007669"/>
    <property type="project" value="InterPro"/>
</dbReference>
<name>A0A2X0LA85_9BASI</name>
<dbReference type="Pfam" id="PF01494">
    <property type="entry name" value="FAD_binding_3"/>
    <property type="match status" value="1"/>
</dbReference>
<evidence type="ECO:0000313" key="7">
    <source>
        <dbReference type="Proteomes" id="UP000249723"/>
    </source>
</evidence>
<proteinExistence type="predicted"/>
<keyword evidence="7" id="KW-1185">Reference proteome</keyword>
<evidence type="ECO:0000256" key="1">
    <source>
        <dbReference type="ARBA" id="ARBA00022630"/>
    </source>
</evidence>
<dbReference type="Proteomes" id="UP000249723">
    <property type="component" value="Unassembled WGS sequence"/>
</dbReference>
<dbReference type="Gene3D" id="3.50.50.60">
    <property type="entry name" value="FAD/NAD(P)-binding domain"/>
    <property type="match status" value="2"/>
</dbReference>
<keyword evidence="1" id="KW-0285">Flavoprotein</keyword>
<dbReference type="InterPro" id="IPR036188">
    <property type="entry name" value="FAD/NAD-bd_sf"/>
</dbReference>
<dbReference type="GO" id="GO:0071949">
    <property type="term" value="F:FAD binding"/>
    <property type="evidence" value="ECO:0007669"/>
    <property type="project" value="InterPro"/>
</dbReference>
<dbReference type="AlphaFoldDB" id="A0A2X0LA85"/>
<organism evidence="6 7">
    <name type="scientific">Microbotryum saponariae</name>
    <dbReference type="NCBI Taxonomy" id="289078"/>
    <lineage>
        <taxon>Eukaryota</taxon>
        <taxon>Fungi</taxon>
        <taxon>Dikarya</taxon>
        <taxon>Basidiomycota</taxon>
        <taxon>Pucciniomycotina</taxon>
        <taxon>Microbotryomycetes</taxon>
        <taxon>Microbotryales</taxon>
        <taxon>Microbotryaceae</taxon>
        <taxon>Microbotryum</taxon>
    </lineage>
</organism>
<dbReference type="GO" id="GO:0004499">
    <property type="term" value="F:N,N-dimethylaniline monooxygenase activity"/>
    <property type="evidence" value="ECO:0007669"/>
    <property type="project" value="InterPro"/>
</dbReference>
<dbReference type="InterPro" id="IPR020946">
    <property type="entry name" value="Flavin_mOase-like"/>
</dbReference>
<dbReference type="Pfam" id="PF00743">
    <property type="entry name" value="FMO-like"/>
    <property type="match status" value="1"/>
</dbReference>
<dbReference type="EMBL" id="FMWP01000053">
    <property type="protein sequence ID" value="SCZ94630.1"/>
    <property type="molecule type" value="Genomic_DNA"/>
</dbReference>
<evidence type="ECO:0000313" key="6">
    <source>
        <dbReference type="EMBL" id="SCZ94630.1"/>
    </source>
</evidence>
<gene>
    <name evidence="6" type="ORF">BZ3500_MVSOF-1268-A1-R1_CHR12-3G04009</name>
</gene>
<keyword evidence="3" id="KW-0560">Oxidoreductase</keyword>
<reference evidence="7" key="1">
    <citation type="submission" date="2016-10" db="EMBL/GenBank/DDBJ databases">
        <authorList>
            <person name="Jeantristanb JTB J.-T."/>
            <person name="Ricardo R."/>
        </authorList>
    </citation>
    <scope>NUCLEOTIDE SEQUENCE [LARGE SCALE GENOMIC DNA]</scope>
</reference>
<dbReference type="PANTHER" id="PTHR43539:SF68">
    <property type="entry name" value="FLAVIN-BINDING MONOOXYGENASE-LIKE PROTEIN (AFU_ORTHOLOGUE AFUA_4G09220)"/>
    <property type="match status" value="1"/>
</dbReference>
<feature type="compositionally biased region" description="Basic and acidic residues" evidence="4">
    <location>
        <begin position="1"/>
        <end position="15"/>
    </location>
</feature>
<protein>
    <submittedName>
        <fullName evidence="6">BZ3500_MvSof-1268-A1-R1_Chr12-3g04009 protein</fullName>
    </submittedName>
</protein>
<dbReference type="STRING" id="289078.A0A2X0LA85"/>
<evidence type="ECO:0000256" key="4">
    <source>
        <dbReference type="SAM" id="MobiDB-lite"/>
    </source>
</evidence>
<keyword evidence="2" id="KW-0274">FAD</keyword>
<evidence type="ECO:0000259" key="5">
    <source>
        <dbReference type="Pfam" id="PF01494"/>
    </source>
</evidence>
<dbReference type="SUPFAM" id="SSF51905">
    <property type="entry name" value="FAD/NAD(P)-binding domain"/>
    <property type="match status" value="1"/>
</dbReference>
<dbReference type="InterPro" id="IPR002938">
    <property type="entry name" value="FAD-bd"/>
</dbReference>
<dbReference type="PANTHER" id="PTHR43539">
    <property type="entry name" value="FLAVIN-BINDING MONOOXYGENASE-LIKE PROTEIN (AFU_ORTHOLOGUE AFUA_4G09220)"/>
    <property type="match status" value="1"/>
</dbReference>
<sequence>MAETAKRMIAHHEEATQDASHTNDVKAPASQDPVAISQKFLDQIQAAITAKDIDAIVGCFMDDNQGYWRDILCIDQTDFNTLQTNDIVSGMLVLGGPCSGCGDAERKRGTLPHLFSPAPFQIDSVTKPQSACIVPASEEMVWAQAFITFETDDIRGKGMVRLRESKVGRGDWKAFVFFTSVDEVKGHEEFGGSRRPLGAEHGEKSDPKVNWLDRRKASLEYKDGDPTVIIVGGGQNGLMLAARLRMLGINHLVIEKHGRVGDSWRKRYHSLCLHDPVHGDHLPYIPFPPGFPKFIPKDKIANWFESYAESMELNIWLNSTVERGAKFDPQTQKWEVTVLRNNGAEKRVFHVNHLVLASGFSGEPRLPSFPRDEFKGDAYHSSAHQSGAKYAGKKAVVVGCCNSGHDIAADLVENGADTTIVQRSWTYVMSSKHGLHELLKGVYEENGPPLDEADLILTSLPTNVLAQFQTEATKEVTRKDKDLLDGLRKAGFKLNPYPEGLFLKYFRDGGGYYIDVGASKMIADGKIKIKQGVEIKKLTKDGVLFEDGTELKADVVVMATGYTSQRETIRKVISDEVADGLGPCWGKDAQGEIPGCWRNSGVPRFYLQSGNMFQARCYSKWLALQIHMCELGLTPKQAEYPKYKEVVDPRF</sequence>
<dbReference type="InterPro" id="IPR050982">
    <property type="entry name" value="Auxin_biosynth/cation_transpt"/>
</dbReference>
<accession>A0A2X0LA85</accession>
<feature type="domain" description="FAD-binding" evidence="5">
    <location>
        <begin position="227"/>
        <end position="259"/>
    </location>
</feature>
<dbReference type="OrthoDB" id="74360at2759"/>
<feature type="region of interest" description="Disordered" evidence="4">
    <location>
        <begin position="1"/>
        <end position="29"/>
    </location>
</feature>
<evidence type="ECO:0000256" key="2">
    <source>
        <dbReference type="ARBA" id="ARBA00022827"/>
    </source>
</evidence>